<dbReference type="OrthoDB" id="5392779at2759"/>
<dbReference type="GO" id="GO:0008270">
    <property type="term" value="F:zinc ion binding"/>
    <property type="evidence" value="ECO:0007669"/>
    <property type="project" value="InterPro"/>
</dbReference>
<keyword evidence="2" id="KW-0805">Transcription regulation</keyword>
<dbReference type="InterPro" id="IPR036864">
    <property type="entry name" value="Zn2-C6_fun-type_DNA-bd_sf"/>
</dbReference>
<feature type="domain" description="Zn(2)-C6 fungal-type" evidence="7">
    <location>
        <begin position="21"/>
        <end position="54"/>
    </location>
</feature>
<keyword evidence="4" id="KW-0804">Transcription</keyword>
<dbReference type="PANTHER" id="PTHR47840:SF1">
    <property type="entry name" value="ZN(II)2CYS6 TRANSCRIPTION FACTOR (EUROFUNG)"/>
    <property type="match status" value="1"/>
</dbReference>
<dbReference type="InterPro" id="IPR007219">
    <property type="entry name" value="XnlR_reg_dom"/>
</dbReference>
<evidence type="ECO:0000256" key="1">
    <source>
        <dbReference type="ARBA" id="ARBA00022723"/>
    </source>
</evidence>
<evidence type="ECO:0000313" key="8">
    <source>
        <dbReference type="EMBL" id="PYH40783.1"/>
    </source>
</evidence>
<keyword evidence="5" id="KW-0539">Nucleus</keyword>
<dbReference type="GO" id="GO:0009893">
    <property type="term" value="P:positive regulation of metabolic process"/>
    <property type="evidence" value="ECO:0007669"/>
    <property type="project" value="UniProtKB-ARBA"/>
</dbReference>
<evidence type="ECO:0000313" key="9">
    <source>
        <dbReference type="Proteomes" id="UP000248349"/>
    </source>
</evidence>
<evidence type="ECO:0000256" key="2">
    <source>
        <dbReference type="ARBA" id="ARBA00023015"/>
    </source>
</evidence>
<dbReference type="STRING" id="1450539.A0A318Z7N5"/>
<dbReference type="GO" id="GO:0003677">
    <property type="term" value="F:DNA binding"/>
    <property type="evidence" value="ECO:0007669"/>
    <property type="project" value="UniProtKB-KW"/>
</dbReference>
<dbReference type="AlphaFoldDB" id="A0A318Z7N5"/>
<dbReference type="SMART" id="SM00066">
    <property type="entry name" value="GAL4"/>
    <property type="match status" value="1"/>
</dbReference>
<dbReference type="Proteomes" id="UP000248349">
    <property type="component" value="Unassembled WGS sequence"/>
</dbReference>
<dbReference type="PROSITE" id="PS50048">
    <property type="entry name" value="ZN2_CY6_FUNGAL_2"/>
    <property type="match status" value="1"/>
</dbReference>
<dbReference type="Pfam" id="PF00172">
    <property type="entry name" value="Zn_clus"/>
    <property type="match status" value="1"/>
</dbReference>
<dbReference type="GO" id="GO:0000981">
    <property type="term" value="F:DNA-binding transcription factor activity, RNA polymerase II-specific"/>
    <property type="evidence" value="ECO:0007669"/>
    <property type="project" value="InterPro"/>
</dbReference>
<dbReference type="GO" id="GO:0006351">
    <property type="term" value="P:DNA-templated transcription"/>
    <property type="evidence" value="ECO:0007669"/>
    <property type="project" value="InterPro"/>
</dbReference>
<reference evidence="8 9" key="1">
    <citation type="submission" date="2016-12" db="EMBL/GenBank/DDBJ databases">
        <title>The genomes of Aspergillus section Nigri reveals drivers in fungal speciation.</title>
        <authorList>
            <consortium name="DOE Joint Genome Institute"/>
            <person name="Vesth T.C."/>
            <person name="Nybo J."/>
            <person name="Theobald S."/>
            <person name="Brandl J."/>
            <person name="Frisvad J.C."/>
            <person name="Nielsen K.F."/>
            <person name="Lyhne E.K."/>
            <person name="Kogle M.E."/>
            <person name="Kuo A."/>
            <person name="Riley R."/>
            <person name="Clum A."/>
            <person name="Nolan M."/>
            <person name="Lipzen A."/>
            <person name="Salamov A."/>
            <person name="Henrissat B."/>
            <person name="Wiebenga A."/>
            <person name="De Vries R.P."/>
            <person name="Grigoriev I.V."/>
            <person name="Mortensen U.H."/>
            <person name="Andersen M.R."/>
            <person name="Baker S.E."/>
        </authorList>
    </citation>
    <scope>NUCLEOTIDE SEQUENCE [LARGE SCALE GENOMIC DNA]</scope>
    <source>
        <strain evidence="8 9">JOP 1030-1</strain>
    </source>
</reference>
<accession>A0A318Z7N5</accession>
<dbReference type="PANTHER" id="PTHR47840">
    <property type="entry name" value="ZN(II)2CYS6 TRANSCRIPTION FACTOR (EUROFUNG)-RELATED"/>
    <property type="match status" value="1"/>
</dbReference>
<gene>
    <name evidence="8" type="ORF">BP01DRAFT_408849</name>
</gene>
<proteinExistence type="predicted"/>
<dbReference type="GeneID" id="37080061"/>
<dbReference type="SUPFAM" id="SSF57701">
    <property type="entry name" value="Zn2/Cys6 DNA-binding domain"/>
    <property type="match status" value="1"/>
</dbReference>
<evidence type="ECO:0000256" key="5">
    <source>
        <dbReference type="ARBA" id="ARBA00023242"/>
    </source>
</evidence>
<evidence type="ECO:0000259" key="7">
    <source>
        <dbReference type="PROSITE" id="PS50048"/>
    </source>
</evidence>
<dbReference type="SMART" id="SM00906">
    <property type="entry name" value="Fungal_trans"/>
    <property type="match status" value="1"/>
</dbReference>
<dbReference type="CDD" id="cd00067">
    <property type="entry name" value="GAL4"/>
    <property type="match status" value="1"/>
</dbReference>
<organism evidence="8 9">
    <name type="scientific">Aspergillus saccharolyticus JOP 1030-1</name>
    <dbReference type="NCBI Taxonomy" id="1450539"/>
    <lineage>
        <taxon>Eukaryota</taxon>
        <taxon>Fungi</taxon>
        <taxon>Dikarya</taxon>
        <taxon>Ascomycota</taxon>
        <taxon>Pezizomycotina</taxon>
        <taxon>Eurotiomycetes</taxon>
        <taxon>Eurotiomycetidae</taxon>
        <taxon>Eurotiales</taxon>
        <taxon>Aspergillaceae</taxon>
        <taxon>Aspergillus</taxon>
        <taxon>Aspergillus subgen. Circumdati</taxon>
    </lineage>
</organism>
<keyword evidence="3" id="KW-0238">DNA-binding</keyword>
<sequence>MNIRSGRDPVRRRRVRKGTHCCRECRRRKVRCTFAGPDEESCISCVRRGAPCVSQWDSDTADLLLTPGLTPVSDIAGSLTEPAAHAKITHALRRAFPSRHDIETLRAKITTVPISCYQSTLKSNSPTWSGSAQEQPVPIPNLLHPESHPVLLAKQMLLFATALQYFSPAAVIPGLQQHHHTIMEGLAESAITLVTTNDSLLSTLEGLENIILEGVYHVDGGNIRRAWLAMRRAVTAAQMLGLHQPDHHRFKQLGTRTDLEPGMMWVCIVYMERMLSLLLGLPTSTAGTNLPVSKAASTSAEDCSLSLLATNLTARILERNQIRSSQQAQETTQEIDQKLIEMSEQLPSTFWQPLAFAGLKVDSLDAYRETRRALDHMAYYTLVNQLHLPYMLCQSHSSDIVYSRVACANASREILTREITIRTFNPITASCRMGDFMALIAGMTLMLAHLASDGQHEMDRLLAHQRLSDRATVEQALQCMRSMSELHADVLAAECAALLKDLLRIEALAAQKHRSGARRSQGTTTQQTDDSISLVVQVPYLGVITIGPAGVTSVPYAERNQAPRSYAGVTLGGIGSIHLRSGASSDQSPDNPGADSPPRETAAPTLPLLPPAFGQGSIIPDVAATIDDWVFQGFDTAFFDVLIRGVGEAE</sequence>
<feature type="region of interest" description="Disordered" evidence="6">
    <location>
        <begin position="580"/>
        <end position="607"/>
    </location>
</feature>
<evidence type="ECO:0000256" key="3">
    <source>
        <dbReference type="ARBA" id="ARBA00023125"/>
    </source>
</evidence>
<dbReference type="InterPro" id="IPR001138">
    <property type="entry name" value="Zn2Cys6_DnaBD"/>
</dbReference>
<dbReference type="RefSeq" id="XP_025426765.1">
    <property type="nucleotide sequence ID" value="XM_025578832.1"/>
</dbReference>
<protein>
    <recommendedName>
        <fullName evidence="7">Zn(2)-C6 fungal-type domain-containing protein</fullName>
    </recommendedName>
</protein>
<evidence type="ECO:0000256" key="4">
    <source>
        <dbReference type="ARBA" id="ARBA00023163"/>
    </source>
</evidence>
<dbReference type="CDD" id="cd12148">
    <property type="entry name" value="fungal_TF_MHR"/>
    <property type="match status" value="1"/>
</dbReference>
<name>A0A318Z7N5_9EURO</name>
<keyword evidence="1" id="KW-0479">Metal-binding</keyword>
<evidence type="ECO:0000256" key="6">
    <source>
        <dbReference type="SAM" id="MobiDB-lite"/>
    </source>
</evidence>
<dbReference type="Gene3D" id="4.10.240.10">
    <property type="entry name" value="Zn(2)-C6 fungal-type DNA-binding domain"/>
    <property type="match status" value="1"/>
</dbReference>
<keyword evidence="9" id="KW-1185">Reference proteome</keyword>
<dbReference type="EMBL" id="KZ821276">
    <property type="protein sequence ID" value="PYH40783.1"/>
    <property type="molecule type" value="Genomic_DNA"/>
</dbReference>